<dbReference type="PROSITE" id="PS51257">
    <property type="entry name" value="PROKAR_LIPOPROTEIN"/>
    <property type="match status" value="1"/>
</dbReference>
<dbReference type="STRING" id="414703.SAMN04488125_1188"/>
<feature type="signal peptide" evidence="2">
    <location>
        <begin position="1"/>
        <end position="21"/>
    </location>
</feature>
<feature type="region of interest" description="Disordered" evidence="1">
    <location>
        <begin position="273"/>
        <end position="310"/>
    </location>
</feature>
<evidence type="ECO:0000313" key="3">
    <source>
        <dbReference type="EMBL" id="SFL56377.1"/>
    </source>
</evidence>
<dbReference type="AlphaFoldDB" id="A0A1I4IQN4"/>
<organism evidence="3 4">
    <name type="scientific">Methylorubrum salsuginis</name>
    <dbReference type="NCBI Taxonomy" id="414703"/>
    <lineage>
        <taxon>Bacteria</taxon>
        <taxon>Pseudomonadati</taxon>
        <taxon>Pseudomonadota</taxon>
        <taxon>Alphaproteobacteria</taxon>
        <taxon>Hyphomicrobiales</taxon>
        <taxon>Methylobacteriaceae</taxon>
        <taxon>Methylorubrum</taxon>
    </lineage>
</organism>
<evidence type="ECO:0000256" key="2">
    <source>
        <dbReference type="SAM" id="SignalP"/>
    </source>
</evidence>
<dbReference type="InterPro" id="IPR031482">
    <property type="entry name" value="CBP_BcsN"/>
</dbReference>
<feature type="chain" id="PRO_5011504651" description="Cellulose biosynthesis protein BcsN" evidence="2">
    <location>
        <begin position="22"/>
        <end position="310"/>
    </location>
</feature>
<sequence length="310" mass="32018">MIRPLLPNLTLLLTLPLALLGACQSRDMASLAAPRYASLDAQFAAGHGTVARPLDRHAVAALPTWIGRPSKIQVAERPEGIAQRVTFASPGGTARLVAAWPAAGAASPDLPPKPTRDGIRDELAAALPGIVMEVVTRPARNAYGPYGLAIGRDGDARRCLYAWQWIEAPPALGFAGADQPLSLRLSLCRSDLTFDAMAAAVDRLRLVPAGQGEAVAAVPRPHRAKAQPVAAALASMAAPAIAPLPAPAPDPSGRRYLGADFEPAPRSALAAAAATVQGATAAPEPSARLAIDLPPEALRGPATDPSRPRP</sequence>
<dbReference type="OrthoDB" id="7988083at2"/>
<evidence type="ECO:0000256" key="1">
    <source>
        <dbReference type="SAM" id="MobiDB-lite"/>
    </source>
</evidence>
<name>A0A1I4IQN4_9HYPH</name>
<dbReference type="Proteomes" id="UP000198804">
    <property type="component" value="Unassembled WGS sequence"/>
</dbReference>
<feature type="compositionally biased region" description="Low complexity" evidence="1">
    <location>
        <begin position="273"/>
        <end position="282"/>
    </location>
</feature>
<dbReference type="RefSeq" id="WP_114436007.1">
    <property type="nucleotide sequence ID" value="NZ_FOSV01000018.1"/>
</dbReference>
<gene>
    <name evidence="3" type="ORF">SAMN04488125_1188</name>
</gene>
<proteinExistence type="predicted"/>
<evidence type="ECO:0000313" key="4">
    <source>
        <dbReference type="Proteomes" id="UP000198804"/>
    </source>
</evidence>
<reference evidence="4" key="1">
    <citation type="submission" date="2016-10" db="EMBL/GenBank/DDBJ databases">
        <authorList>
            <person name="Varghese N."/>
            <person name="Submissions S."/>
        </authorList>
    </citation>
    <scope>NUCLEOTIDE SEQUENCE [LARGE SCALE GENOMIC DNA]</scope>
    <source>
        <strain evidence="4">CGMCC 1.6474</strain>
    </source>
</reference>
<keyword evidence="2" id="KW-0732">Signal</keyword>
<dbReference type="EMBL" id="FOSV01000018">
    <property type="protein sequence ID" value="SFL56377.1"/>
    <property type="molecule type" value="Genomic_DNA"/>
</dbReference>
<keyword evidence="4" id="KW-1185">Reference proteome</keyword>
<dbReference type="Pfam" id="PF17038">
    <property type="entry name" value="CBP_BcsN"/>
    <property type="match status" value="1"/>
</dbReference>
<protein>
    <recommendedName>
        <fullName evidence="5">Cellulose biosynthesis protein BcsN</fullName>
    </recommendedName>
</protein>
<evidence type="ECO:0008006" key="5">
    <source>
        <dbReference type="Google" id="ProtNLM"/>
    </source>
</evidence>
<accession>A0A1I4IQN4</accession>